<dbReference type="AlphaFoldDB" id="L8HLF7"/>
<protein>
    <recommendedName>
        <fullName evidence="6">Lipocalin/cytosolic fatty-acid binding domain-containing protein</fullName>
    </recommendedName>
</protein>
<dbReference type="GO" id="GO:0036094">
    <property type="term" value="F:small molecule binding"/>
    <property type="evidence" value="ECO:0007669"/>
    <property type="project" value="InterPro"/>
</dbReference>
<evidence type="ECO:0000256" key="5">
    <source>
        <dbReference type="SAM" id="SignalP"/>
    </source>
</evidence>
<keyword evidence="4" id="KW-0964">Secreted</keyword>
<evidence type="ECO:0000313" key="8">
    <source>
        <dbReference type="Proteomes" id="UP000011080"/>
    </source>
</evidence>
<dbReference type="GO" id="GO:0005615">
    <property type="term" value="C:extracellular space"/>
    <property type="evidence" value="ECO:0007669"/>
    <property type="project" value="TreeGrafter"/>
</dbReference>
<dbReference type="SUPFAM" id="SSF50814">
    <property type="entry name" value="Lipocalins"/>
    <property type="match status" value="1"/>
</dbReference>
<feature type="chain" id="PRO_5003990795" description="Lipocalin/cytosolic fatty-acid binding domain-containing protein" evidence="5">
    <location>
        <begin position="21"/>
        <end position="162"/>
    </location>
</feature>
<dbReference type="InterPro" id="IPR002448">
    <property type="entry name" value="OBP-like"/>
</dbReference>
<reference evidence="7 8" key="1">
    <citation type="journal article" date="2012" name="Nat. Genet.">
        <title>The yak genome and adaptation to life at high altitude.</title>
        <authorList>
            <person name="Qiu Q."/>
            <person name="Zhang G."/>
            <person name="Ma T."/>
            <person name="Qian W."/>
            <person name="Wang J."/>
            <person name="Ye Z."/>
            <person name="Cao C."/>
            <person name="Hu Q."/>
            <person name="Kim J."/>
            <person name="Larkin D.M."/>
            <person name="Auvil L."/>
            <person name="Capitanu B."/>
            <person name="Ma J."/>
            <person name="Lewin H.A."/>
            <person name="Qian X."/>
            <person name="Lang Y."/>
            <person name="Zhou R."/>
            <person name="Wang L."/>
            <person name="Wang K."/>
            <person name="Xia J."/>
            <person name="Liao S."/>
            <person name="Pan S."/>
            <person name="Lu X."/>
            <person name="Hou H."/>
            <person name="Wang Y."/>
            <person name="Zang X."/>
            <person name="Yin Y."/>
            <person name="Ma H."/>
            <person name="Zhang J."/>
            <person name="Wang Z."/>
            <person name="Zhang Y."/>
            <person name="Zhang D."/>
            <person name="Yonezawa T."/>
            <person name="Hasegawa M."/>
            <person name="Zhong Y."/>
            <person name="Liu W."/>
            <person name="Zhang Y."/>
            <person name="Huang Z."/>
            <person name="Zhang S."/>
            <person name="Long R."/>
            <person name="Yang H."/>
            <person name="Wang J."/>
            <person name="Lenstra J.A."/>
            <person name="Cooper D.N."/>
            <person name="Wu Y."/>
            <person name="Wang J."/>
            <person name="Shi P."/>
            <person name="Wang J."/>
            <person name="Liu J."/>
        </authorList>
    </citation>
    <scope>NUCLEOTIDE SEQUENCE [LARGE SCALE GENOMIC DNA]</scope>
    <source>
        <strain evidence="8">yakQH1</strain>
    </source>
</reference>
<dbReference type="InterPro" id="IPR012674">
    <property type="entry name" value="Calycin"/>
</dbReference>
<keyword evidence="3" id="KW-0813">Transport</keyword>
<dbReference type="InterPro" id="IPR002345">
    <property type="entry name" value="Lipocalin"/>
</dbReference>
<keyword evidence="5" id="KW-0732">Signal</keyword>
<evidence type="ECO:0000256" key="1">
    <source>
        <dbReference type="ARBA" id="ARBA00004613"/>
    </source>
</evidence>
<gene>
    <name evidence="7" type="ORF">M91_08560</name>
</gene>
<evidence type="ECO:0000256" key="3">
    <source>
        <dbReference type="ARBA" id="ARBA00022448"/>
    </source>
</evidence>
<comment type="subcellular location">
    <subcellularLocation>
        <location evidence="1">Secreted</location>
    </subcellularLocation>
</comment>
<feature type="non-terminal residue" evidence="7">
    <location>
        <position position="162"/>
    </location>
</feature>
<organism evidence="7 8">
    <name type="scientific">Bos mutus</name>
    <name type="common">wild yak</name>
    <dbReference type="NCBI Taxonomy" id="72004"/>
    <lineage>
        <taxon>Eukaryota</taxon>
        <taxon>Metazoa</taxon>
        <taxon>Chordata</taxon>
        <taxon>Craniata</taxon>
        <taxon>Vertebrata</taxon>
        <taxon>Euteleostomi</taxon>
        <taxon>Mammalia</taxon>
        <taxon>Eutheria</taxon>
        <taxon>Laurasiatheria</taxon>
        <taxon>Artiodactyla</taxon>
        <taxon>Ruminantia</taxon>
        <taxon>Pecora</taxon>
        <taxon>Bovidae</taxon>
        <taxon>Bovinae</taxon>
        <taxon>Bos</taxon>
    </lineage>
</organism>
<evidence type="ECO:0000256" key="2">
    <source>
        <dbReference type="ARBA" id="ARBA00006889"/>
    </source>
</evidence>
<accession>L8HLF7</accession>
<dbReference type="GO" id="GO:0005549">
    <property type="term" value="F:odorant binding"/>
    <property type="evidence" value="ECO:0007669"/>
    <property type="project" value="TreeGrafter"/>
</dbReference>
<feature type="signal peptide" evidence="5">
    <location>
        <begin position="1"/>
        <end position="20"/>
    </location>
</feature>
<feature type="domain" description="Lipocalin/cytosolic fatty-acid binding" evidence="6">
    <location>
        <begin position="28"/>
        <end position="159"/>
    </location>
</feature>
<sequence length="162" mass="18655">MKILLLSLVLSLLLAGQSEAQEILSQFSGEWRTHYIAASNKEKVTENGPFHMYYRHVEFDEDGDTLEAYFYLKGLTPSCGICKRRFPLSSEDAGQNEVQILHVSENSIIGHVRNVDEEGKETDLVGIIGRDDRLSDTDFERFKEETRWREIPEENIVNFIDN</sequence>
<dbReference type="PRINTS" id="PR01173">
    <property type="entry name" value="ODORANTBNDNG"/>
</dbReference>
<dbReference type="PANTHER" id="PTHR11430">
    <property type="entry name" value="LIPOCALIN"/>
    <property type="match status" value="1"/>
</dbReference>
<dbReference type="EMBL" id="JH885797">
    <property type="protein sequence ID" value="ELR44688.1"/>
    <property type="molecule type" value="Genomic_DNA"/>
</dbReference>
<proteinExistence type="inferred from homology"/>
<dbReference type="Gene3D" id="2.40.128.20">
    <property type="match status" value="1"/>
</dbReference>
<dbReference type="InterPro" id="IPR000566">
    <property type="entry name" value="Lipocln_cytosolic_FA-bd_dom"/>
</dbReference>
<dbReference type="Pfam" id="PF00061">
    <property type="entry name" value="Lipocalin"/>
    <property type="match status" value="1"/>
</dbReference>
<dbReference type="PANTHER" id="PTHR11430:SF65">
    <property type="entry name" value="ODORANT-BINDING PROTEIN 1A-RELATED"/>
    <property type="match status" value="1"/>
</dbReference>
<evidence type="ECO:0000259" key="6">
    <source>
        <dbReference type="Pfam" id="PF00061"/>
    </source>
</evidence>
<dbReference type="Proteomes" id="UP000011080">
    <property type="component" value="Unassembled WGS sequence"/>
</dbReference>
<comment type="similarity">
    <text evidence="2">Belongs to the calycin superfamily. Lipocalin family.</text>
</comment>
<name>L8HLF7_9CETA</name>
<evidence type="ECO:0000256" key="4">
    <source>
        <dbReference type="ARBA" id="ARBA00022525"/>
    </source>
</evidence>
<evidence type="ECO:0000313" key="7">
    <source>
        <dbReference type="EMBL" id="ELR44688.1"/>
    </source>
</evidence>